<proteinExistence type="predicted"/>
<dbReference type="InterPro" id="IPR043729">
    <property type="entry name" value="DUF5672"/>
</dbReference>
<dbReference type="EMBL" id="MTKQ01000005">
    <property type="protein sequence ID" value="RWX49384.1"/>
    <property type="molecule type" value="Genomic_DNA"/>
</dbReference>
<protein>
    <recommendedName>
        <fullName evidence="1">DUF5672 domain-containing protein</fullName>
    </recommendedName>
</protein>
<dbReference type="Pfam" id="PF18922">
    <property type="entry name" value="DUF5672"/>
    <property type="match status" value="1"/>
</dbReference>
<organism evidence="2 3">
    <name type="scientific">Candidatus Electrothrix marina</name>
    <dbReference type="NCBI Taxonomy" id="1859130"/>
    <lineage>
        <taxon>Bacteria</taxon>
        <taxon>Pseudomonadati</taxon>
        <taxon>Thermodesulfobacteriota</taxon>
        <taxon>Desulfobulbia</taxon>
        <taxon>Desulfobulbales</taxon>
        <taxon>Desulfobulbaceae</taxon>
        <taxon>Candidatus Electrothrix</taxon>
    </lineage>
</organism>
<feature type="domain" description="DUF5672" evidence="1">
    <location>
        <begin position="60"/>
        <end position="257"/>
    </location>
</feature>
<name>A0A3S4TFL2_9BACT</name>
<evidence type="ECO:0000313" key="3">
    <source>
        <dbReference type="Proteomes" id="UP000286862"/>
    </source>
</evidence>
<evidence type="ECO:0000313" key="2">
    <source>
        <dbReference type="EMBL" id="RWX49384.1"/>
    </source>
</evidence>
<accession>A0A3S4TFL2</accession>
<dbReference type="AlphaFoldDB" id="A0A3S4TFL2"/>
<dbReference type="Proteomes" id="UP000286862">
    <property type="component" value="Unassembled WGS sequence"/>
</dbReference>
<reference evidence="2 3" key="1">
    <citation type="submission" date="2017-01" db="EMBL/GenBank/DDBJ databases">
        <title>The cable genome- insights into the physiology and evolution of filamentous bacteria capable of sulfide oxidation via long distance electron transfer.</title>
        <authorList>
            <person name="Schreiber L."/>
            <person name="Bjerg J.T."/>
            <person name="Boggild A."/>
            <person name="Van De Vossenberg J."/>
            <person name="Meysman F."/>
            <person name="Nielsen L.P."/>
            <person name="Schramm A."/>
            <person name="Kjeldsen K.U."/>
        </authorList>
    </citation>
    <scope>NUCLEOTIDE SEQUENCE [LARGE SCALE GENOMIC DNA]</scope>
    <source>
        <strain evidence="2">A2</strain>
    </source>
</reference>
<comment type="caution">
    <text evidence="2">The sequence shown here is derived from an EMBL/GenBank/DDBJ whole genome shotgun (WGS) entry which is preliminary data.</text>
</comment>
<evidence type="ECO:0000259" key="1">
    <source>
        <dbReference type="Pfam" id="PF18922"/>
    </source>
</evidence>
<gene>
    <name evidence="2" type="ORF">VT99_100511</name>
</gene>
<sequence>MRYQVAIVIPVWKVDITEFEKISFLQCCSVLHNYKIRLISYQGVNLANYTDILKNKSVDYEIVFFDKSFFESTDSYSKLMLSVRFYVTFMRFKYILIHQLDCFIFRDELESWVKRGYSYIGAPWLKGYGQAMPGDPVIGVGNGGLSLRNVSDHLRVLLSFSYIKKPRQLERSFFSSRHVCMLSSLLSLFESVINCNNSFFLFNGWSGNEDLFWGKIASGNFSWFTVAEWEVAAHFSTEVHPRFFYELHRKETPFGCHAWWTYDFEFWKPHIEKFGYNLITHVDG</sequence>